<dbReference type="Proteomes" id="UP000186601">
    <property type="component" value="Unassembled WGS sequence"/>
</dbReference>
<evidence type="ECO:0000313" key="2">
    <source>
        <dbReference type="Proteomes" id="UP000186601"/>
    </source>
</evidence>
<comment type="caution">
    <text evidence="1">The sequence shown here is derived from an EMBL/GenBank/DDBJ whole genome shotgun (WGS) entry which is preliminary data.</text>
</comment>
<protein>
    <submittedName>
        <fullName evidence="1">Uncharacterized protein</fullName>
    </submittedName>
</protein>
<dbReference type="EMBL" id="MLYV02001290">
    <property type="protein sequence ID" value="PSR71241.1"/>
    <property type="molecule type" value="Genomic_DNA"/>
</dbReference>
<proteinExistence type="predicted"/>
<sequence length="185" mass="19972">MSTTDDIGLRHMAGSRRAQVYQQQHPFIPATLPNAGGSFEPLTDSDFVLPIHSSELGRLPLHVAFDPHSSPLDDTNGDWRSDFDMAPSAFGSSQLCPDLGNNVTDRALNGVYRPMGVQEACSFMTSLGPSLGPQSSSHCNFLNATPMVHAGGNVMASVSTQPHPMQDFIDNDTLAIWSRAPTNFE</sequence>
<reference evidence="1 2" key="1">
    <citation type="submission" date="2018-02" db="EMBL/GenBank/DDBJ databases">
        <title>Genome sequence of the basidiomycete white-rot fungus Phlebia centrifuga.</title>
        <authorList>
            <person name="Granchi Z."/>
            <person name="Peng M."/>
            <person name="de Vries R.P."/>
            <person name="Hilden K."/>
            <person name="Makela M.R."/>
            <person name="Grigoriev I."/>
            <person name="Riley R."/>
        </authorList>
    </citation>
    <scope>NUCLEOTIDE SEQUENCE [LARGE SCALE GENOMIC DNA]</scope>
    <source>
        <strain evidence="1 2">FBCC195</strain>
    </source>
</reference>
<organism evidence="1 2">
    <name type="scientific">Hermanssonia centrifuga</name>
    <dbReference type="NCBI Taxonomy" id="98765"/>
    <lineage>
        <taxon>Eukaryota</taxon>
        <taxon>Fungi</taxon>
        <taxon>Dikarya</taxon>
        <taxon>Basidiomycota</taxon>
        <taxon>Agaricomycotina</taxon>
        <taxon>Agaricomycetes</taxon>
        <taxon>Polyporales</taxon>
        <taxon>Meruliaceae</taxon>
        <taxon>Hermanssonia</taxon>
    </lineage>
</organism>
<name>A0A2R6NFZ1_9APHY</name>
<gene>
    <name evidence="1" type="ORF">PHLCEN_2v12895</name>
</gene>
<evidence type="ECO:0000313" key="1">
    <source>
        <dbReference type="EMBL" id="PSR71241.1"/>
    </source>
</evidence>
<dbReference type="AlphaFoldDB" id="A0A2R6NFZ1"/>
<accession>A0A2R6NFZ1</accession>
<keyword evidence="2" id="KW-1185">Reference proteome</keyword>